<evidence type="ECO:0000313" key="12">
    <source>
        <dbReference type="EMBL" id="EPE36003.1"/>
    </source>
</evidence>
<name>S3ECG7_GLAL2</name>
<keyword evidence="7" id="KW-0472">Membrane</keyword>
<dbReference type="GO" id="GO:0006886">
    <property type="term" value="P:intracellular protein transport"/>
    <property type="evidence" value="ECO:0007669"/>
    <property type="project" value="InterPro"/>
</dbReference>
<evidence type="ECO:0000259" key="10">
    <source>
        <dbReference type="Pfam" id="PF04136"/>
    </source>
</evidence>
<dbReference type="Pfam" id="PF04136">
    <property type="entry name" value="COG3_N"/>
    <property type="match status" value="1"/>
</dbReference>
<feature type="region of interest" description="Disordered" evidence="9">
    <location>
        <begin position="508"/>
        <end position="548"/>
    </location>
</feature>
<dbReference type="GO" id="GO:0007030">
    <property type="term" value="P:Golgi organization"/>
    <property type="evidence" value="ECO:0007669"/>
    <property type="project" value="TreeGrafter"/>
</dbReference>
<feature type="domain" description="Conserved oligomeric Golgi complex subunit 3 C-terminal" evidence="11">
    <location>
        <begin position="294"/>
        <end position="641"/>
    </location>
</feature>
<dbReference type="OMA" id="YAFTKRW"/>
<dbReference type="GO" id="GO:0017119">
    <property type="term" value="C:Golgi transport complex"/>
    <property type="evidence" value="ECO:0007669"/>
    <property type="project" value="TreeGrafter"/>
</dbReference>
<protein>
    <recommendedName>
        <fullName evidence="3">Conserved oligomeric Golgi complex subunit 3</fullName>
    </recommendedName>
    <alternativeName>
        <fullName evidence="8">Component of oligomeric Golgi complex 3</fullName>
    </alternativeName>
</protein>
<feature type="domain" description="Conserved oligomeric Golgi complex subunit 3 N-terminal" evidence="10">
    <location>
        <begin position="128"/>
        <end position="273"/>
    </location>
</feature>
<dbReference type="Pfam" id="PF20671">
    <property type="entry name" value="COG3_C"/>
    <property type="match status" value="1"/>
</dbReference>
<dbReference type="InterPro" id="IPR007265">
    <property type="entry name" value="COG_su3"/>
</dbReference>
<comment type="subcellular location">
    <subcellularLocation>
        <location evidence="1">Golgi apparatus membrane</location>
        <topology evidence="1">Peripheral membrane protein</topology>
    </subcellularLocation>
</comment>
<evidence type="ECO:0000256" key="9">
    <source>
        <dbReference type="SAM" id="MobiDB-lite"/>
    </source>
</evidence>
<evidence type="ECO:0000256" key="4">
    <source>
        <dbReference type="ARBA" id="ARBA00022448"/>
    </source>
</evidence>
<gene>
    <name evidence="12" type="ORF">GLAREA_05341</name>
</gene>
<keyword evidence="5" id="KW-0653">Protein transport</keyword>
<dbReference type="GO" id="GO:0000139">
    <property type="term" value="C:Golgi membrane"/>
    <property type="evidence" value="ECO:0007669"/>
    <property type="project" value="UniProtKB-SubCell"/>
</dbReference>
<sequence>MYEDSWYSFVPETSKTEDAPSHGPKHNRRESLLRQTNGTESSGGLLEPIEDLPIFHAPPQATVARRAKSYSDFYDAATQYLKRPEKTVSLDSPGLLVDTPQSSFEQGYLFEDCEDELLDASHEEYQLYRDQLVLSERHLDTLLNDTTSALDLLATLSESFKAVESETTAFQSQCEDLLGEQKRLRDLADEIGTELQYYAYLEPLTRRLNNPGATRLIRGDDFLDMLINLNTCIDFMDRHPGYRDSSVYKTRYVSLLERALNLVQIAVSSSLREVSIESAKQLQIKDNTDTAEYILLYGKYETIVNSLGSPVEKLLTTGDFAFEGQKAAYATQWRDFYNQLVDNYIKSREPVGALVAKKLSKFAAETSPQKDFKGLARRCVQYIFEVCHNELTLAETFFQDGDHWNKDSELAEKIEQNRFSHLLTLHNFLVPHLRDGDLSLACNLIGWLEATYLMSNEDEDYNIDRKRDSQRLTAHVLLEKHLWPLSDGLFLKAAKEMEIFKPTSQDLQVTGNQAARRANKGKAPELTETPESELQNGDEGHSFATPGMENAFPTVKTAVKLLVMYNDRVYDRPRTGDVLYEIVHQATESLQKAATVIKRTTTMMDAQMFLIKNLMLIENLFMTHEIPDSIRSSSEYDFSPIWETIRELQENKQLFNPLAYFTPLLKGKLLPAVKDHLLDARKELERVLVQQITAFTKYWQGRIKEGRKKGVSAKTEIELDELLSKVFEDETTRAALWKMIRADET</sequence>
<dbReference type="Proteomes" id="UP000016922">
    <property type="component" value="Unassembled WGS sequence"/>
</dbReference>
<evidence type="ECO:0000256" key="2">
    <source>
        <dbReference type="ARBA" id="ARBA00009936"/>
    </source>
</evidence>
<evidence type="ECO:0000259" key="11">
    <source>
        <dbReference type="Pfam" id="PF20671"/>
    </source>
</evidence>
<evidence type="ECO:0000256" key="7">
    <source>
        <dbReference type="ARBA" id="ARBA00023136"/>
    </source>
</evidence>
<evidence type="ECO:0000256" key="6">
    <source>
        <dbReference type="ARBA" id="ARBA00023034"/>
    </source>
</evidence>
<dbReference type="STRING" id="1116229.S3ECG7"/>
<comment type="similarity">
    <text evidence="2">Belongs to the COG3 family.</text>
</comment>
<feature type="region of interest" description="Disordered" evidence="9">
    <location>
        <begin position="13"/>
        <end position="46"/>
    </location>
</feature>
<dbReference type="InterPro" id="IPR048320">
    <property type="entry name" value="COG3_N"/>
</dbReference>
<dbReference type="OrthoDB" id="296793at2759"/>
<dbReference type="HOGENOM" id="CLU_010042_0_0_1"/>
<feature type="compositionally biased region" description="Polar residues" evidence="9">
    <location>
        <begin position="33"/>
        <end position="42"/>
    </location>
</feature>
<keyword evidence="13" id="KW-1185">Reference proteome</keyword>
<dbReference type="KEGG" id="glz:GLAREA_05341"/>
<dbReference type="RefSeq" id="XP_008076821.1">
    <property type="nucleotide sequence ID" value="XM_008078630.1"/>
</dbReference>
<keyword evidence="6" id="KW-0333">Golgi apparatus</keyword>
<dbReference type="AlphaFoldDB" id="S3ECG7"/>
<dbReference type="InterPro" id="IPR048685">
    <property type="entry name" value="COG3_C"/>
</dbReference>
<keyword evidence="4" id="KW-0813">Transport</keyword>
<accession>S3ECG7</accession>
<evidence type="ECO:0000256" key="5">
    <source>
        <dbReference type="ARBA" id="ARBA00022927"/>
    </source>
</evidence>
<dbReference type="PANTHER" id="PTHR13302:SF8">
    <property type="entry name" value="CONSERVED OLIGOMERIC GOLGI COMPLEX SUBUNIT 3"/>
    <property type="match status" value="1"/>
</dbReference>
<evidence type="ECO:0000313" key="13">
    <source>
        <dbReference type="Proteomes" id="UP000016922"/>
    </source>
</evidence>
<dbReference type="GO" id="GO:0005801">
    <property type="term" value="C:cis-Golgi network"/>
    <property type="evidence" value="ECO:0007669"/>
    <property type="project" value="InterPro"/>
</dbReference>
<dbReference type="EMBL" id="KE145353">
    <property type="protein sequence ID" value="EPE36003.1"/>
    <property type="molecule type" value="Genomic_DNA"/>
</dbReference>
<evidence type="ECO:0000256" key="8">
    <source>
        <dbReference type="ARBA" id="ARBA00031339"/>
    </source>
</evidence>
<evidence type="ECO:0000256" key="1">
    <source>
        <dbReference type="ARBA" id="ARBA00004395"/>
    </source>
</evidence>
<proteinExistence type="inferred from homology"/>
<dbReference type="eggNOG" id="KOG2604">
    <property type="taxonomic scope" value="Eukaryota"/>
</dbReference>
<organism evidence="12 13">
    <name type="scientific">Glarea lozoyensis (strain ATCC 20868 / MF5171)</name>
    <dbReference type="NCBI Taxonomy" id="1116229"/>
    <lineage>
        <taxon>Eukaryota</taxon>
        <taxon>Fungi</taxon>
        <taxon>Dikarya</taxon>
        <taxon>Ascomycota</taxon>
        <taxon>Pezizomycotina</taxon>
        <taxon>Leotiomycetes</taxon>
        <taxon>Helotiales</taxon>
        <taxon>Helotiaceae</taxon>
        <taxon>Glarea</taxon>
    </lineage>
</organism>
<evidence type="ECO:0000256" key="3">
    <source>
        <dbReference type="ARBA" id="ARBA00020976"/>
    </source>
</evidence>
<dbReference type="GO" id="GO:0006891">
    <property type="term" value="P:intra-Golgi vesicle-mediated transport"/>
    <property type="evidence" value="ECO:0007669"/>
    <property type="project" value="TreeGrafter"/>
</dbReference>
<dbReference type="GO" id="GO:0006914">
    <property type="term" value="P:autophagy"/>
    <property type="evidence" value="ECO:0007669"/>
    <property type="project" value="TreeGrafter"/>
</dbReference>
<dbReference type="PANTHER" id="PTHR13302">
    <property type="entry name" value="CONSERVED OLIGOMERIC GOLGI COMPLEX COMPONENT 3"/>
    <property type="match status" value="1"/>
</dbReference>
<dbReference type="GeneID" id="19464395"/>
<reference evidence="12 13" key="1">
    <citation type="journal article" date="2013" name="BMC Genomics">
        <title>Genomics-driven discovery of the pneumocandin biosynthetic gene cluster in the fungus Glarea lozoyensis.</title>
        <authorList>
            <person name="Chen L."/>
            <person name="Yue Q."/>
            <person name="Zhang X."/>
            <person name="Xiang M."/>
            <person name="Wang C."/>
            <person name="Li S."/>
            <person name="Che Y."/>
            <person name="Ortiz-Lopez F.J."/>
            <person name="Bills G.F."/>
            <person name="Liu X."/>
            <person name="An Z."/>
        </authorList>
    </citation>
    <scope>NUCLEOTIDE SEQUENCE [LARGE SCALE GENOMIC DNA]</scope>
    <source>
        <strain evidence="13">ATCC 20868 / MF5171</strain>
    </source>
</reference>